<dbReference type="AlphaFoldDB" id="A0A1G2E246"/>
<keyword evidence="1" id="KW-1133">Transmembrane helix</keyword>
<dbReference type="Proteomes" id="UP000177360">
    <property type="component" value="Unassembled WGS sequence"/>
</dbReference>
<feature type="transmembrane region" description="Helical" evidence="1">
    <location>
        <begin position="101"/>
        <end position="119"/>
    </location>
</feature>
<accession>A0A1G2E246</accession>
<name>A0A1G2E246_9BACT</name>
<evidence type="ECO:0000313" key="3">
    <source>
        <dbReference type="Proteomes" id="UP000177360"/>
    </source>
</evidence>
<dbReference type="EMBL" id="MHLZ01000020">
    <property type="protein sequence ID" value="OGZ19825.1"/>
    <property type="molecule type" value="Genomic_DNA"/>
</dbReference>
<organism evidence="2 3">
    <name type="scientific">Candidatus Nealsonbacteria bacterium RIFCSPHIGHO2_01_FULL_38_55</name>
    <dbReference type="NCBI Taxonomy" id="1801664"/>
    <lineage>
        <taxon>Bacteria</taxon>
        <taxon>Candidatus Nealsoniibacteriota</taxon>
    </lineage>
</organism>
<proteinExistence type="predicted"/>
<keyword evidence="1" id="KW-0812">Transmembrane</keyword>
<feature type="transmembrane region" description="Helical" evidence="1">
    <location>
        <begin position="76"/>
        <end position="95"/>
    </location>
</feature>
<protein>
    <submittedName>
        <fullName evidence="2">Uncharacterized protein</fullName>
    </submittedName>
</protein>
<evidence type="ECO:0000313" key="2">
    <source>
        <dbReference type="EMBL" id="OGZ19825.1"/>
    </source>
</evidence>
<feature type="transmembrane region" description="Helical" evidence="1">
    <location>
        <begin position="20"/>
        <end position="42"/>
    </location>
</feature>
<evidence type="ECO:0000256" key="1">
    <source>
        <dbReference type="SAM" id="Phobius"/>
    </source>
</evidence>
<gene>
    <name evidence="2" type="ORF">A2626_02065</name>
</gene>
<keyword evidence="1" id="KW-0472">Membrane</keyword>
<comment type="caution">
    <text evidence="2">The sequence shown here is derived from an EMBL/GenBank/DDBJ whole genome shotgun (WGS) entry which is preliminary data.</text>
</comment>
<reference evidence="2 3" key="1">
    <citation type="journal article" date="2016" name="Nat. Commun.">
        <title>Thousands of microbial genomes shed light on interconnected biogeochemical processes in an aquifer system.</title>
        <authorList>
            <person name="Anantharaman K."/>
            <person name="Brown C.T."/>
            <person name="Hug L.A."/>
            <person name="Sharon I."/>
            <person name="Castelle C.J."/>
            <person name="Probst A.J."/>
            <person name="Thomas B.C."/>
            <person name="Singh A."/>
            <person name="Wilkins M.J."/>
            <person name="Karaoz U."/>
            <person name="Brodie E.L."/>
            <person name="Williams K.H."/>
            <person name="Hubbard S.S."/>
            <person name="Banfield J.F."/>
        </authorList>
    </citation>
    <scope>NUCLEOTIDE SEQUENCE [LARGE SCALE GENOMIC DNA]</scope>
</reference>
<sequence>MGNIFLEWEFKDAPKSILIAWKNFLVFGLDYFSLPILLRTFFSPWKKYSYSYGGIFEIWKNIETLVFNAMSRIIGAIIRFVFIILGIVFEILIAVSGVLVFLGWLVLPFLLIFGLIYGIKLVSN</sequence>